<sequence>MIEFFIKSTTALASFYIFYILFLKKEKAFYFNRWYLILSIVLAFFYGSYTYTYKTVISAESLIEQPILNGFTPQKIILNNQIAENGINYLPYFLGFIYLSGFIFFAFRFVRNLLYFSRLKSKNSTSNYKNVSVVLVENLNTSFSFLNTIYVDKSQFENNEVEEELLLHEYHHIKQKHSIDILFVETLTCFMWFNPLLYLYKKAIQLNHEFLADEATLNSISNKTKYQYLLLQKESLFKNSYLASNFNFLLIKNRLIMMNKTKSKIKSTFFVAGAIVLSAFLFYSFCVKEEVAFQEPKVNETNTTKQYNVSQFNNVGKNLNPFQVKKDVNRSFTSVDTKVSDAEYFKDVEITVYETKRSLDDGFRAVENINDVILFSKKYQDFTKEELQQYDFLFKQQEGFDKMKISKKELEQYKNKNKYAIWIDDVNVSNEKLNNYKPEDFAYYSGSSVYKNARTKKHPQPFQYSFYTHDYFEKKNMGKWLSRHPGKSIVVWVSTKK</sequence>
<dbReference type="Pfam" id="PF05569">
    <property type="entry name" value="Peptidase_M56"/>
    <property type="match status" value="1"/>
</dbReference>
<organism evidence="3 4">
    <name type="scientific">Paenimyroides aestuarii</name>
    <dbReference type="NCBI Taxonomy" id="2968490"/>
    <lineage>
        <taxon>Bacteria</taxon>
        <taxon>Pseudomonadati</taxon>
        <taxon>Bacteroidota</taxon>
        <taxon>Flavobacteriia</taxon>
        <taxon>Flavobacteriales</taxon>
        <taxon>Flavobacteriaceae</taxon>
        <taxon>Paenimyroides</taxon>
    </lineage>
</organism>
<dbReference type="EMBL" id="CP102382">
    <property type="protein sequence ID" value="UUV22673.1"/>
    <property type="molecule type" value="Genomic_DNA"/>
</dbReference>
<feature type="transmembrane region" description="Helical" evidence="1">
    <location>
        <begin position="34"/>
        <end position="52"/>
    </location>
</feature>
<feature type="domain" description="Peptidase M56" evidence="2">
    <location>
        <begin position="76"/>
        <end position="257"/>
    </location>
</feature>
<protein>
    <recommendedName>
        <fullName evidence="2">Peptidase M56 domain-containing protein</fullName>
    </recommendedName>
</protein>
<evidence type="ECO:0000256" key="1">
    <source>
        <dbReference type="SAM" id="Phobius"/>
    </source>
</evidence>
<dbReference type="InterPro" id="IPR008756">
    <property type="entry name" value="Peptidase_M56"/>
</dbReference>
<keyword evidence="4" id="KW-1185">Reference proteome</keyword>
<evidence type="ECO:0000313" key="3">
    <source>
        <dbReference type="EMBL" id="UUV22673.1"/>
    </source>
</evidence>
<dbReference type="Proteomes" id="UP001317001">
    <property type="component" value="Chromosome"/>
</dbReference>
<keyword evidence="1" id="KW-0812">Transmembrane</keyword>
<feature type="transmembrane region" description="Helical" evidence="1">
    <location>
        <begin position="6"/>
        <end position="22"/>
    </location>
</feature>
<gene>
    <name evidence="3" type="ORF">NPX36_06425</name>
</gene>
<keyword evidence="1" id="KW-0472">Membrane</keyword>
<reference evidence="3 4" key="1">
    <citation type="submission" date="2022-08" db="EMBL/GenBank/DDBJ databases">
        <title>Myroides zhujiangensis sp. nov., a novel bacterium isolated from sediment in the Pearl River Estuary.</title>
        <authorList>
            <person name="Cui L."/>
        </authorList>
    </citation>
    <scope>NUCLEOTIDE SEQUENCE [LARGE SCALE GENOMIC DNA]</scope>
    <source>
        <strain evidence="3 4">SCSIO 72103</strain>
    </source>
</reference>
<accession>A0ABY5NVN4</accession>
<evidence type="ECO:0000313" key="4">
    <source>
        <dbReference type="Proteomes" id="UP001317001"/>
    </source>
</evidence>
<feature type="transmembrane region" description="Helical" evidence="1">
    <location>
        <begin position="267"/>
        <end position="285"/>
    </location>
</feature>
<name>A0ABY5NVN4_9FLAO</name>
<keyword evidence="1" id="KW-1133">Transmembrane helix</keyword>
<dbReference type="RefSeq" id="WP_257500587.1">
    <property type="nucleotide sequence ID" value="NZ_CP102382.1"/>
</dbReference>
<proteinExistence type="predicted"/>
<evidence type="ECO:0000259" key="2">
    <source>
        <dbReference type="Pfam" id="PF05569"/>
    </source>
</evidence>
<feature type="transmembrane region" description="Helical" evidence="1">
    <location>
        <begin position="89"/>
        <end position="110"/>
    </location>
</feature>